<evidence type="ECO:0000259" key="1">
    <source>
        <dbReference type="Pfam" id="PF01636"/>
    </source>
</evidence>
<dbReference type="SUPFAM" id="SSF56112">
    <property type="entry name" value="Protein kinase-like (PK-like)"/>
    <property type="match status" value="1"/>
</dbReference>
<name>A0A6A6HUX3_9PLEO</name>
<dbReference type="Proteomes" id="UP000800094">
    <property type="component" value="Unassembled WGS sequence"/>
</dbReference>
<dbReference type="Pfam" id="PF01636">
    <property type="entry name" value="APH"/>
    <property type="match status" value="1"/>
</dbReference>
<evidence type="ECO:0000313" key="3">
    <source>
        <dbReference type="Proteomes" id="UP000800094"/>
    </source>
</evidence>
<dbReference type="InterPro" id="IPR011009">
    <property type="entry name" value="Kinase-like_dom_sf"/>
</dbReference>
<reference evidence="2" key="1">
    <citation type="journal article" date="2020" name="Stud. Mycol.">
        <title>101 Dothideomycetes genomes: a test case for predicting lifestyles and emergence of pathogens.</title>
        <authorList>
            <person name="Haridas S."/>
            <person name="Albert R."/>
            <person name="Binder M."/>
            <person name="Bloem J."/>
            <person name="Labutti K."/>
            <person name="Salamov A."/>
            <person name="Andreopoulos B."/>
            <person name="Baker S."/>
            <person name="Barry K."/>
            <person name="Bills G."/>
            <person name="Bluhm B."/>
            <person name="Cannon C."/>
            <person name="Castanera R."/>
            <person name="Culley D."/>
            <person name="Daum C."/>
            <person name="Ezra D."/>
            <person name="Gonzalez J."/>
            <person name="Henrissat B."/>
            <person name="Kuo A."/>
            <person name="Liang C."/>
            <person name="Lipzen A."/>
            <person name="Lutzoni F."/>
            <person name="Magnuson J."/>
            <person name="Mondo S."/>
            <person name="Nolan M."/>
            <person name="Ohm R."/>
            <person name="Pangilinan J."/>
            <person name="Park H.-J."/>
            <person name="Ramirez L."/>
            <person name="Alfaro M."/>
            <person name="Sun H."/>
            <person name="Tritt A."/>
            <person name="Yoshinaga Y."/>
            <person name="Zwiers L.-H."/>
            <person name="Turgeon B."/>
            <person name="Goodwin S."/>
            <person name="Spatafora J."/>
            <person name="Crous P."/>
            <person name="Grigoriev I."/>
        </authorList>
    </citation>
    <scope>NUCLEOTIDE SEQUENCE</scope>
    <source>
        <strain evidence="2">CBS 122368</strain>
    </source>
</reference>
<keyword evidence="3" id="KW-1185">Reference proteome</keyword>
<dbReference type="RefSeq" id="XP_033676815.1">
    <property type="nucleotide sequence ID" value="XM_033830390.1"/>
</dbReference>
<gene>
    <name evidence="2" type="ORF">BU26DRAFT_524955</name>
</gene>
<dbReference type="InterPro" id="IPR002575">
    <property type="entry name" value="Aminoglycoside_PTrfase"/>
</dbReference>
<proteinExistence type="predicted"/>
<dbReference type="InterPro" id="IPR051678">
    <property type="entry name" value="AGP_Transferase"/>
</dbReference>
<organism evidence="2 3">
    <name type="scientific">Trematosphaeria pertusa</name>
    <dbReference type="NCBI Taxonomy" id="390896"/>
    <lineage>
        <taxon>Eukaryota</taxon>
        <taxon>Fungi</taxon>
        <taxon>Dikarya</taxon>
        <taxon>Ascomycota</taxon>
        <taxon>Pezizomycotina</taxon>
        <taxon>Dothideomycetes</taxon>
        <taxon>Pleosporomycetidae</taxon>
        <taxon>Pleosporales</taxon>
        <taxon>Massarineae</taxon>
        <taxon>Trematosphaeriaceae</taxon>
        <taxon>Trematosphaeria</taxon>
    </lineage>
</organism>
<dbReference type="OrthoDB" id="2906425at2759"/>
<dbReference type="AlphaFoldDB" id="A0A6A6HUX3"/>
<protein>
    <recommendedName>
        <fullName evidence="1">Aminoglycoside phosphotransferase domain-containing protein</fullName>
    </recommendedName>
</protein>
<accession>A0A6A6HUX3</accession>
<sequence>MAFGAADFEVEQSDFVRHELTPTTFKKTSLNPKWKVDFFGNSYLPSRPFNRERIRNEINALQLISSHTSIPVPRLLDWGENPDGSIFLQTERVHGIKLSEVGNTCRMPSGLKHNKGGYCGDCMATAKSNAAAFIQDVVLPELSKLRSNTMGLQGIVIPPAFLLERDKRTRWEAKTADSQKYVFVFGDLVLHNIMMDPVTLKLICIFDLEHSGYFTPECQRWFLDVETYRSAYDDYGGLDELIGSIDA</sequence>
<dbReference type="PANTHER" id="PTHR21310">
    <property type="entry name" value="AMINOGLYCOSIDE PHOSPHOTRANSFERASE-RELATED-RELATED"/>
    <property type="match status" value="1"/>
</dbReference>
<evidence type="ECO:0000313" key="2">
    <source>
        <dbReference type="EMBL" id="KAF2241811.1"/>
    </source>
</evidence>
<dbReference type="GeneID" id="54583720"/>
<feature type="domain" description="Aminoglycoside phosphotransferase" evidence="1">
    <location>
        <begin position="50"/>
        <end position="214"/>
    </location>
</feature>
<dbReference type="EMBL" id="ML987210">
    <property type="protein sequence ID" value="KAF2241811.1"/>
    <property type="molecule type" value="Genomic_DNA"/>
</dbReference>